<dbReference type="Pfam" id="PF18166">
    <property type="entry name" value="pP_pnuc_2"/>
    <property type="match status" value="1"/>
</dbReference>
<protein>
    <submittedName>
        <fullName evidence="3">Uncharacterized protein</fullName>
    </submittedName>
</protein>
<evidence type="ECO:0000313" key="3">
    <source>
        <dbReference type="EMBL" id="KKN01712.1"/>
    </source>
</evidence>
<comment type="caution">
    <text evidence="3">The sequence shown here is derived from an EMBL/GenBank/DDBJ whole genome shotgun (WGS) entry which is preliminary data.</text>
</comment>
<dbReference type="InterPro" id="IPR040556">
    <property type="entry name" value="pP_pnuc_1"/>
</dbReference>
<name>A0A0F9MQR0_9ZZZZ</name>
<sequence length="277" mass="32158">MKLKKLLSLDFMQGFQSLLETEFENRLFVASLRNYASHGNPLRFHNFAFSMRELVLHVIQRKAPPKQVKNAIWYERESDRHEVTRRQQIKYCAQSNISDAYLGEAVLEHLSECISEFLGEFNFFNKYTHITEKYFDVSPKSFFHDAKVVIEIAKDSLNQLNDLERIVIEALEEKVREAVISTAVSAIPDSLSLLANHVYIEYTEVEEIECTGIDNEFIYVVASGNVHVTQEYGPKDDLCEINECYPFTLNMKSHVDNPEEFTVESEELDVDTSSWYE</sequence>
<dbReference type="InterPro" id="IPR041584">
    <property type="entry name" value="Put_pPIWI_pnuc_2"/>
</dbReference>
<dbReference type="AlphaFoldDB" id="A0A0F9MQR0"/>
<feature type="domain" description="Predicted pPIWI-associating nuclease group 2" evidence="2">
    <location>
        <begin position="161"/>
        <end position="276"/>
    </location>
</feature>
<feature type="domain" description="Predicted pPIWI-associating nuclease" evidence="1">
    <location>
        <begin position="17"/>
        <end position="152"/>
    </location>
</feature>
<evidence type="ECO:0000259" key="1">
    <source>
        <dbReference type="Pfam" id="PF18165"/>
    </source>
</evidence>
<dbReference type="EMBL" id="LAZR01005232">
    <property type="protein sequence ID" value="KKN01712.1"/>
    <property type="molecule type" value="Genomic_DNA"/>
</dbReference>
<reference evidence="3" key="1">
    <citation type="journal article" date="2015" name="Nature">
        <title>Complex archaea that bridge the gap between prokaryotes and eukaryotes.</title>
        <authorList>
            <person name="Spang A."/>
            <person name="Saw J.H."/>
            <person name="Jorgensen S.L."/>
            <person name="Zaremba-Niedzwiedzka K."/>
            <person name="Martijn J."/>
            <person name="Lind A.E."/>
            <person name="van Eijk R."/>
            <person name="Schleper C."/>
            <person name="Guy L."/>
            <person name="Ettema T.J."/>
        </authorList>
    </citation>
    <scope>NUCLEOTIDE SEQUENCE</scope>
</reference>
<gene>
    <name evidence="3" type="ORF">LCGC14_1125010</name>
</gene>
<proteinExistence type="predicted"/>
<evidence type="ECO:0000259" key="2">
    <source>
        <dbReference type="Pfam" id="PF18166"/>
    </source>
</evidence>
<dbReference type="Pfam" id="PF18165">
    <property type="entry name" value="pP_pnuc_1"/>
    <property type="match status" value="1"/>
</dbReference>
<accession>A0A0F9MQR0</accession>
<organism evidence="3">
    <name type="scientific">marine sediment metagenome</name>
    <dbReference type="NCBI Taxonomy" id="412755"/>
    <lineage>
        <taxon>unclassified sequences</taxon>
        <taxon>metagenomes</taxon>
        <taxon>ecological metagenomes</taxon>
    </lineage>
</organism>